<dbReference type="GO" id="GO:0008804">
    <property type="term" value="F:carbamate kinase activity"/>
    <property type="evidence" value="ECO:0007669"/>
    <property type="project" value="UniProtKB-EC"/>
</dbReference>
<accession>A0A4Q9KNI3</accession>
<dbReference type="AlphaFoldDB" id="A0A4Q9KNI3"/>
<evidence type="ECO:0000256" key="2">
    <source>
        <dbReference type="ARBA" id="ARBA00013070"/>
    </source>
</evidence>
<evidence type="ECO:0000256" key="4">
    <source>
        <dbReference type="ARBA" id="ARBA00022777"/>
    </source>
</evidence>
<name>A0A4Q9KNI3_PROTD</name>
<keyword evidence="4 6" id="KW-0418">Kinase</keyword>
<dbReference type="GO" id="GO:0019546">
    <property type="term" value="P:L-arginine deiminase pathway"/>
    <property type="evidence" value="ECO:0007669"/>
    <property type="project" value="TreeGrafter"/>
</dbReference>
<dbReference type="OrthoDB" id="9766717at2"/>
<evidence type="ECO:0000256" key="1">
    <source>
        <dbReference type="ARBA" id="ARBA00011066"/>
    </source>
</evidence>
<dbReference type="InterPro" id="IPR003964">
    <property type="entry name" value="Carb_kinase"/>
</dbReference>
<evidence type="ECO:0000256" key="5">
    <source>
        <dbReference type="ARBA" id="ARBA00048467"/>
    </source>
</evidence>
<organism evidence="8 9">
    <name type="scientific">Propioniciclava tarda</name>
    <dbReference type="NCBI Taxonomy" id="433330"/>
    <lineage>
        <taxon>Bacteria</taxon>
        <taxon>Bacillati</taxon>
        <taxon>Actinomycetota</taxon>
        <taxon>Actinomycetes</taxon>
        <taxon>Propionibacteriales</taxon>
        <taxon>Propionibacteriaceae</taxon>
        <taxon>Propioniciclava</taxon>
    </lineage>
</organism>
<dbReference type="InterPro" id="IPR036393">
    <property type="entry name" value="AceGlu_kinase-like_sf"/>
</dbReference>
<comment type="caution">
    <text evidence="8">The sequence shown here is derived from an EMBL/GenBank/DDBJ whole genome shotgun (WGS) entry which is preliminary data.</text>
</comment>
<dbReference type="InterPro" id="IPR001048">
    <property type="entry name" value="Asp/Glu/Uridylate_kinase"/>
</dbReference>
<sequence length="310" mass="32742">MARILVSLGGNALGVDFDELVETVGVIAEPIVGLLRDGHEVVVCHGNGPQVGMIKTDIDLGKAGLHEGRVMPLSECVAMSQSYIGYHLQNAIENQLHKQGVEGKVVATVVSRCLVDADDPGFANPTKPIGAFFDKATADAMTAEGKTMIEDSGRGYREVVASPHPIEILEKDAVRELVSAGHVVIAGGGGGIPVVTKNGWTKAIDAVIDKDRTSILLAADTGCDALAILTGVEKVAINFNKPNQRDLDQITLAECEQYIGEGQFPAGSMLPKIEAAMDFVKSGTNRRTLITSLDKMVEGLQGKTGTWVVA</sequence>
<comment type="catalytic activity">
    <reaction evidence="5">
        <text>hydrogencarbonate + NH4(+) + ATP = carbamoyl phosphate + ADP + H2O + H(+)</text>
        <dbReference type="Rhea" id="RHEA:10152"/>
        <dbReference type="ChEBI" id="CHEBI:15377"/>
        <dbReference type="ChEBI" id="CHEBI:15378"/>
        <dbReference type="ChEBI" id="CHEBI:17544"/>
        <dbReference type="ChEBI" id="CHEBI:28938"/>
        <dbReference type="ChEBI" id="CHEBI:30616"/>
        <dbReference type="ChEBI" id="CHEBI:58228"/>
        <dbReference type="ChEBI" id="CHEBI:456216"/>
        <dbReference type="EC" id="2.7.2.2"/>
    </reaction>
</comment>
<dbReference type="SUPFAM" id="SSF53633">
    <property type="entry name" value="Carbamate kinase-like"/>
    <property type="match status" value="1"/>
</dbReference>
<dbReference type="GO" id="GO:0005829">
    <property type="term" value="C:cytosol"/>
    <property type="evidence" value="ECO:0007669"/>
    <property type="project" value="TreeGrafter"/>
</dbReference>
<dbReference type="NCBIfam" id="NF009007">
    <property type="entry name" value="PRK12352.1"/>
    <property type="match status" value="1"/>
</dbReference>
<dbReference type="PANTHER" id="PTHR30409:SF1">
    <property type="entry name" value="CARBAMATE KINASE-RELATED"/>
    <property type="match status" value="1"/>
</dbReference>
<protein>
    <recommendedName>
        <fullName evidence="2 6">Carbamate kinase</fullName>
    </recommendedName>
</protein>
<dbReference type="EMBL" id="SDMR01000001">
    <property type="protein sequence ID" value="TBT96157.1"/>
    <property type="molecule type" value="Genomic_DNA"/>
</dbReference>
<dbReference type="Proteomes" id="UP000291933">
    <property type="component" value="Unassembled WGS sequence"/>
</dbReference>
<evidence type="ECO:0000313" key="8">
    <source>
        <dbReference type="EMBL" id="TBT96157.1"/>
    </source>
</evidence>
<feature type="domain" description="Aspartate/glutamate/uridylate kinase" evidence="7">
    <location>
        <begin position="3"/>
        <end position="290"/>
    </location>
</feature>
<gene>
    <name evidence="8" type="ORF">ET996_00335</name>
</gene>
<keyword evidence="3 6" id="KW-0808">Transferase</keyword>
<evidence type="ECO:0000256" key="6">
    <source>
        <dbReference type="PIRNR" id="PIRNR000723"/>
    </source>
</evidence>
<dbReference type="PIRSF" id="PIRSF000723">
    <property type="entry name" value="Carbamate_kin"/>
    <property type="match status" value="1"/>
</dbReference>
<evidence type="ECO:0000256" key="3">
    <source>
        <dbReference type="ARBA" id="ARBA00022679"/>
    </source>
</evidence>
<dbReference type="CDD" id="cd04235">
    <property type="entry name" value="AAK_CK"/>
    <property type="match status" value="1"/>
</dbReference>
<comment type="similarity">
    <text evidence="1 6">Belongs to the carbamate kinase family.</text>
</comment>
<evidence type="ECO:0000313" key="9">
    <source>
        <dbReference type="Proteomes" id="UP000291933"/>
    </source>
</evidence>
<dbReference type="Gene3D" id="3.40.1160.10">
    <property type="entry name" value="Acetylglutamate kinase-like"/>
    <property type="match status" value="1"/>
</dbReference>
<reference evidence="8 9" key="1">
    <citation type="submission" date="2019-01" db="EMBL/GenBank/DDBJ databases">
        <title>Lactibacter flavus gen. nov., sp. nov., a novel bacterium of the family Propionibacteriaceae isolated from raw milk and dairy products.</title>
        <authorList>
            <person name="Huptas C."/>
            <person name="Wenning M."/>
            <person name="Breitenwieser F."/>
            <person name="Doll E."/>
            <person name="Von Neubeck M."/>
            <person name="Busse H.-J."/>
            <person name="Scherer S."/>
        </authorList>
    </citation>
    <scope>NUCLEOTIDE SEQUENCE [LARGE SCALE GENOMIC DNA]</scope>
    <source>
        <strain evidence="8 9">DSM 22130</strain>
    </source>
</reference>
<dbReference type="Pfam" id="PF00696">
    <property type="entry name" value="AA_kinase"/>
    <property type="match status" value="1"/>
</dbReference>
<dbReference type="RefSeq" id="WP_131170570.1">
    <property type="nucleotide sequence ID" value="NZ_FXTL01000001.1"/>
</dbReference>
<dbReference type="FunFam" id="3.40.1160.10:FF:000007">
    <property type="entry name" value="Carbamate kinase"/>
    <property type="match status" value="1"/>
</dbReference>
<keyword evidence="9" id="KW-1185">Reference proteome</keyword>
<dbReference type="PANTHER" id="PTHR30409">
    <property type="entry name" value="CARBAMATE KINASE"/>
    <property type="match status" value="1"/>
</dbReference>
<proteinExistence type="inferred from homology"/>
<dbReference type="PRINTS" id="PR01469">
    <property type="entry name" value="CARBMTKINASE"/>
</dbReference>
<evidence type="ECO:0000259" key="7">
    <source>
        <dbReference type="Pfam" id="PF00696"/>
    </source>
</evidence>